<evidence type="ECO:0000259" key="6">
    <source>
        <dbReference type="Pfam" id="PF08640"/>
    </source>
</evidence>
<accession>A0AA39R9B0</accession>
<dbReference type="EMBL" id="JAFEKC020000001">
    <property type="protein sequence ID" value="KAK0517327.1"/>
    <property type="molecule type" value="Genomic_DNA"/>
</dbReference>
<protein>
    <recommendedName>
        <fullName evidence="6">U3 small nucleolar RNA-associated protein 6 N-terminal domain-containing protein</fullName>
    </recommendedName>
</protein>
<organism evidence="7 8">
    <name type="scientific">Cladonia borealis</name>
    <dbReference type="NCBI Taxonomy" id="184061"/>
    <lineage>
        <taxon>Eukaryota</taxon>
        <taxon>Fungi</taxon>
        <taxon>Dikarya</taxon>
        <taxon>Ascomycota</taxon>
        <taxon>Pezizomycotina</taxon>
        <taxon>Lecanoromycetes</taxon>
        <taxon>OSLEUM clade</taxon>
        <taxon>Lecanoromycetidae</taxon>
        <taxon>Lecanorales</taxon>
        <taxon>Lecanorineae</taxon>
        <taxon>Cladoniaceae</taxon>
        <taxon>Cladonia</taxon>
    </lineage>
</organism>
<dbReference type="InterPro" id="IPR011990">
    <property type="entry name" value="TPR-like_helical_dom_sf"/>
</dbReference>
<proteinExistence type="inferred from homology"/>
<gene>
    <name evidence="7" type="ORF">JMJ35_000482</name>
</gene>
<keyword evidence="4" id="KW-0677">Repeat</keyword>
<dbReference type="PANTHER" id="PTHR23271:SF1">
    <property type="entry name" value="U3 SMALL NUCLEOLAR RNA-ASSOCIATED PROTEIN 6 HOMOLOG"/>
    <property type="match status" value="1"/>
</dbReference>
<feature type="domain" description="U3 small nucleolar RNA-associated protein 6 N-terminal" evidence="6">
    <location>
        <begin position="12"/>
        <end position="86"/>
    </location>
</feature>
<dbReference type="Gene3D" id="1.25.40.10">
    <property type="entry name" value="Tetratricopeptide repeat domain"/>
    <property type="match status" value="1"/>
</dbReference>
<dbReference type="GO" id="GO:0032040">
    <property type="term" value="C:small-subunit processome"/>
    <property type="evidence" value="ECO:0007669"/>
    <property type="project" value="TreeGrafter"/>
</dbReference>
<dbReference type="Pfam" id="PF08640">
    <property type="entry name" value="U3_assoc_6"/>
    <property type="match status" value="1"/>
</dbReference>
<dbReference type="InterPro" id="IPR055347">
    <property type="entry name" value="UTP6_N"/>
</dbReference>
<reference evidence="7" key="1">
    <citation type="submission" date="2023-03" db="EMBL/GenBank/DDBJ databases">
        <title>Complete genome of Cladonia borealis.</title>
        <authorList>
            <person name="Park H."/>
        </authorList>
    </citation>
    <scope>NUCLEOTIDE SEQUENCE</scope>
    <source>
        <strain evidence="7">ANT050790</strain>
    </source>
</reference>
<evidence type="ECO:0000256" key="4">
    <source>
        <dbReference type="ARBA" id="ARBA00022737"/>
    </source>
</evidence>
<comment type="caution">
    <text evidence="7">The sequence shown here is derived from an EMBL/GenBank/DDBJ whole genome shotgun (WGS) entry which is preliminary data.</text>
</comment>
<name>A0AA39R9B0_9LECA</name>
<dbReference type="Pfam" id="PF13428">
    <property type="entry name" value="TPR_14"/>
    <property type="match status" value="1"/>
</dbReference>
<evidence type="ECO:0000313" key="8">
    <source>
        <dbReference type="Proteomes" id="UP001166286"/>
    </source>
</evidence>
<dbReference type="Proteomes" id="UP001166286">
    <property type="component" value="Unassembled WGS sequence"/>
</dbReference>
<dbReference type="InterPro" id="IPR003107">
    <property type="entry name" value="HAT"/>
</dbReference>
<dbReference type="GO" id="GO:0030515">
    <property type="term" value="F:snoRNA binding"/>
    <property type="evidence" value="ECO:0007669"/>
    <property type="project" value="InterPro"/>
</dbReference>
<evidence type="ECO:0000256" key="1">
    <source>
        <dbReference type="ARBA" id="ARBA00004604"/>
    </source>
</evidence>
<dbReference type="SMART" id="SM00386">
    <property type="entry name" value="HAT"/>
    <property type="match status" value="4"/>
</dbReference>
<dbReference type="GO" id="GO:0000462">
    <property type="term" value="P:maturation of SSU-rRNA from tricistronic rRNA transcript (SSU-rRNA, 5.8S rRNA, LSU-rRNA)"/>
    <property type="evidence" value="ECO:0007669"/>
    <property type="project" value="InterPro"/>
</dbReference>
<evidence type="ECO:0000256" key="5">
    <source>
        <dbReference type="ARBA" id="ARBA00023242"/>
    </source>
</evidence>
<sequence length="460" mass="52980">MSGASDKARFYLEQSVPELHELAAKKIFSREEINSITKKRSDFEHKLNARGSRPSDYARYAEYEMNLESLRRKRVKRLGVKTTNHTGERRIFFVLDRATKKFQGDIGLWMQYINYARKQRSNKKVSQILTSVLRLHPTKAELWIYAANYAMEDRGDITEARSYMQRGLRFCKKDERIWIEYARLEMIYISKIVGRRQILGLDDQRDQQEDENRIKELNGDVVALPAITAEDIDPHKRSSADVDQEALEKLSASPALLGAIPTAIFAAAMKDFKDSNKLCHQFFDMVAEFNNLPCTAQILVHLTETMHAFAPGDPETLIRWIQQPVIGTDISSAGFPTNFGVALDRIQTSFKRLESSSAVPNILRPRTILEQQIFEWLLSYLKYEDLDPDIRKVIVMTLRKVWSRFQSDIELDPSGREPEVSSIISKLQAGGIHKLAELARAWALRTWPDESERFFQGTDT</sequence>
<keyword evidence="8" id="KW-1185">Reference proteome</keyword>
<evidence type="ECO:0000313" key="7">
    <source>
        <dbReference type="EMBL" id="KAK0517327.1"/>
    </source>
</evidence>
<dbReference type="SUPFAM" id="SSF48452">
    <property type="entry name" value="TPR-like"/>
    <property type="match status" value="1"/>
</dbReference>
<keyword evidence="3" id="KW-0698">rRNA processing</keyword>
<evidence type="ECO:0000256" key="2">
    <source>
        <dbReference type="ARBA" id="ARBA00010734"/>
    </source>
</evidence>
<dbReference type="AlphaFoldDB" id="A0AA39R9B0"/>
<evidence type="ECO:0000256" key="3">
    <source>
        <dbReference type="ARBA" id="ARBA00022552"/>
    </source>
</evidence>
<dbReference type="GO" id="GO:0034388">
    <property type="term" value="C:Pwp2p-containing subcomplex of 90S preribosome"/>
    <property type="evidence" value="ECO:0007669"/>
    <property type="project" value="TreeGrafter"/>
</dbReference>
<dbReference type="PANTHER" id="PTHR23271">
    <property type="entry name" value="HEPATOCELLULAR CARCINOMA-ASSOCIATED ANTIGEN 66"/>
    <property type="match status" value="1"/>
</dbReference>
<comment type="similarity">
    <text evidence="2">Belongs to the UTP6 family.</text>
</comment>
<keyword evidence="5" id="KW-0539">Nucleus</keyword>
<dbReference type="InterPro" id="IPR013949">
    <property type="entry name" value="Utp6"/>
</dbReference>
<comment type="subcellular location">
    <subcellularLocation>
        <location evidence="1">Nucleus</location>
        <location evidence="1">Nucleolus</location>
    </subcellularLocation>
</comment>